<dbReference type="WBParaSite" id="MCU_013798-RA">
    <property type="protein sequence ID" value="MCU_013798-RA"/>
    <property type="gene ID" value="MCU_013798"/>
</dbReference>
<proteinExistence type="predicted"/>
<evidence type="ECO:0000313" key="1">
    <source>
        <dbReference type="WBParaSite" id="MCU_013798-RA"/>
    </source>
</evidence>
<accession>A0A5K3G0H8</accession>
<reference evidence="1" key="1">
    <citation type="submission" date="2019-11" db="UniProtKB">
        <authorList>
            <consortium name="WormBaseParasite"/>
        </authorList>
    </citation>
    <scope>IDENTIFICATION</scope>
</reference>
<protein>
    <submittedName>
        <fullName evidence="1">BACK domain-containing protein</fullName>
    </submittedName>
</protein>
<name>A0A5K3G0H8_MESCO</name>
<dbReference type="AlphaFoldDB" id="A0A5K3G0H8"/>
<sequence length="213" mass="24220">MEPRERLARAEHSTGDLAYAPSDRMHRLGKLRDARILSNLRTSTKLETMATELTDGRLANVSEGWILRAIAEWYEARGTTMEVGEQEVNGRGCVDILKDLVASVDFSKFTVENFVDFTASDCWVNLPKDYRDFAADAWKKARARLPSKDFLVALSRSAETFGFAPFEWTGEVVRLLTSPVPCDEEMDVILRRIVPEHTSYTFPALDDGRHYRI</sequence>
<organism evidence="1">
    <name type="scientific">Mesocestoides corti</name>
    <name type="common">Flatworm</name>
    <dbReference type="NCBI Taxonomy" id="53468"/>
    <lineage>
        <taxon>Eukaryota</taxon>
        <taxon>Metazoa</taxon>
        <taxon>Spiralia</taxon>
        <taxon>Lophotrochozoa</taxon>
        <taxon>Platyhelminthes</taxon>
        <taxon>Cestoda</taxon>
        <taxon>Eucestoda</taxon>
        <taxon>Cyclophyllidea</taxon>
        <taxon>Mesocestoididae</taxon>
        <taxon>Mesocestoides</taxon>
    </lineage>
</organism>